<dbReference type="Proteomes" id="UP000255024">
    <property type="component" value="Unassembled WGS sequence"/>
</dbReference>
<dbReference type="RefSeq" id="WP_410795549.1">
    <property type="nucleotide sequence ID" value="NZ_CP068107.1"/>
</dbReference>
<accession>A0A378RJK8</accession>
<sequence>MLTGKVLKHLYPENNIRVSGFEEIPEKEQNSYDVIASNIPFGDTAIFDLSFSRSKNPTKVQAARSIHNYFFLKGNDLLRDGGLQAFITSQGILNSPKNESIRRALMENNNLVSVVRLPNNLFSEYAGTEVGSDLIILQKNIAKQGLTEEEELFCQSKQTKYGTPSNAFFQNGSRVIHTDRKIATDPYGKPALIYTHKDGVDGISRDLKQILSEDFSKYLNLDLYKGISEPKINITIKPAVESTVEPIIIQQERNVESKPVTHREPEQLSIFDLFENNYEPIMVAVQPKRSVQTKRPTKKKINRSLNIQTNLFSGGMQQAYTPPKNNGTTNGSAQINSKNAETIGDLFSELNGNSQVETQAIPNSRINTVPEPAPFNGELKTFHRNDCLVVNKGWVGHLQEVNTSNSSAIFHPLQLPSLQKARAEAYIEVRDVYQQLYTKESELQIEHTEDRENLNRLYDAFVKRFGNFNNADNIKLIKTDTAGKEMPYLERVVGGVVHKADIFHRPVSFSTVTIATDNPEEALAASLNKYGIVNLKYMSEISSMSDDALKEALHGRIFYNPLEKEYEIAERWISGNVVEKANEIRTYLESDSENMEAKKSLAVLEDARPRRIEFEELDFNLGERWIPTGIYARFASHLFNTEVHIHYSESSDDFSVKSHQGNMNIWEKYAVKSESRTFDGIALLKHALVNTTPDITKKIKVGDNEVKVRDMEAIQMANSKIDEIRTEFSNWLHAQNDAFKDRLTDQYNDTFNCFVRPNYDGTHQNFPGLDRKSLGIEDLYSSQKDTVWMIKLNNGAICDHEVGAGKTLVMCTAAQEMKRLALAHKPMIIGLKSNVHEIAEAYRTAYPHAKILFPGKEDFTPQKRQRIFGDIKNNDWDCVILTHDQFKMIPQSPEIQKEILELELDSVERNLDALQSQGKEVTRGMLAGVIKRKENLEVKLKTLQHDIEHRKDDVVDFKMMGIDHLFVDESHEFKNLMFNTRHSRVAGLGNVDGSQKAMNLLFAIRTIQERTNADMGATFLSGTTISNSLTELYLLFKYLRPRAMEKQGIHSFDAWAAIYARKTTDYEFSVANNIVAKERFRYFIKVPELAQFYSEITDYRTAKDIGIDRPNKNEILYNIPPTPDQTVFIQKLMEFAKTGNAELLGRSPLSPSEEKAKMLIATDYARKMSLDMRMVSGIYDDHPDNKASHCAANITKYYNQYNAQKGTQFVFSDLGTYKPNDWNVYSEIKRKLVEDHGVPAHEVRFMQEAKNDKQRKELINGMNEGKIRILFGSTSMLGTGVNAQKRAVAVHHLDTPWRPSDLAQRDGRAVRKGNEIAKHFANNNVDVIIYAVEKSLDSYKFNLLYNKQLFIDQLKTNNLGKRIIDEGSMDEKSGMNFSEYVAILSGNTDLLDKAKLEKQIAGLESEKQAFNRSKFSSKYKLEDYTSELEKAQARYDRMSLDWNNLQSRLQKRSDGTIANPIKLDGLSPNTDVKQIGAKLNQLADKTQTGGDYEEIGNLYGFQLLVKTEMMEKEGLDLHINRFLIQGEGNIKYTYNNGIIAKDEKLASMNFLNALEKLPSYIEQEQKKIAEIQKDLPILRDVVNGTWSKEERLSELKIELAAVERKIQLSITPEIHGKADNIDEIKPELSDPRIEKSNQIKRGV</sequence>
<comment type="similarity">
    <text evidence="1">Belongs to the N(4)/N(6)-methyltransferase family.</text>
</comment>
<evidence type="ECO:0000259" key="3">
    <source>
        <dbReference type="PROSITE" id="PS51194"/>
    </source>
</evidence>
<feature type="coiled-coil region" evidence="2">
    <location>
        <begin position="1393"/>
        <end position="1448"/>
    </location>
</feature>
<dbReference type="SMART" id="SM00490">
    <property type="entry name" value="HELICc"/>
    <property type="match status" value="1"/>
</dbReference>
<evidence type="ECO:0000313" key="4">
    <source>
        <dbReference type="EMBL" id="STZ27233.1"/>
    </source>
</evidence>
<dbReference type="Gene3D" id="3.40.50.150">
    <property type="entry name" value="Vaccinia Virus protein VP39"/>
    <property type="match status" value="1"/>
</dbReference>
<dbReference type="PANTHER" id="PTHR41313">
    <property type="entry name" value="ADENINE-SPECIFIC METHYLTRANSFERASE"/>
    <property type="match status" value="1"/>
</dbReference>
<dbReference type="GO" id="GO:0008170">
    <property type="term" value="F:N-methyltransferase activity"/>
    <property type="evidence" value="ECO:0007669"/>
    <property type="project" value="InterPro"/>
</dbReference>
<proteinExistence type="inferred from homology"/>
<dbReference type="InterPro" id="IPR001650">
    <property type="entry name" value="Helicase_C-like"/>
</dbReference>
<dbReference type="EMBL" id="UGQL01000001">
    <property type="protein sequence ID" value="STZ27233.1"/>
    <property type="molecule type" value="Genomic_DNA"/>
</dbReference>
<keyword evidence="2" id="KW-0175">Coiled coil</keyword>
<keyword evidence="4" id="KW-0489">Methyltransferase</keyword>
<evidence type="ECO:0000256" key="1">
    <source>
        <dbReference type="ARBA" id="ARBA00006594"/>
    </source>
</evidence>
<evidence type="ECO:0000256" key="2">
    <source>
        <dbReference type="SAM" id="Coils"/>
    </source>
</evidence>
<dbReference type="PROSITE" id="PS51194">
    <property type="entry name" value="HELICASE_CTER"/>
    <property type="match status" value="1"/>
</dbReference>
<evidence type="ECO:0000313" key="5">
    <source>
        <dbReference type="Proteomes" id="UP000255024"/>
    </source>
</evidence>
<dbReference type="Pfam" id="PF00271">
    <property type="entry name" value="Helicase_C"/>
    <property type="match status" value="1"/>
</dbReference>
<name>A0A378RJK8_MYROD</name>
<dbReference type="InterPro" id="IPR027417">
    <property type="entry name" value="P-loop_NTPase"/>
</dbReference>
<dbReference type="Gene3D" id="3.40.50.300">
    <property type="entry name" value="P-loop containing nucleotide triphosphate hydrolases"/>
    <property type="match status" value="2"/>
</dbReference>
<dbReference type="InterPro" id="IPR052933">
    <property type="entry name" value="DNA_Protect_Modify"/>
</dbReference>
<dbReference type="PANTHER" id="PTHR41313:SF1">
    <property type="entry name" value="DNA METHYLASE ADENINE-SPECIFIC DOMAIN-CONTAINING PROTEIN"/>
    <property type="match status" value="1"/>
</dbReference>
<dbReference type="InterPro" id="IPR029063">
    <property type="entry name" value="SAM-dependent_MTases_sf"/>
</dbReference>
<gene>
    <name evidence="4" type="ORF">NCTC11179_00766</name>
</gene>
<reference evidence="4 5" key="1">
    <citation type="submission" date="2018-06" db="EMBL/GenBank/DDBJ databases">
        <authorList>
            <consortium name="Pathogen Informatics"/>
            <person name="Doyle S."/>
        </authorList>
    </citation>
    <scope>NUCLEOTIDE SEQUENCE [LARGE SCALE GENOMIC DNA]</scope>
    <source>
        <strain evidence="4 5">NCTC11179</strain>
    </source>
</reference>
<dbReference type="InterPro" id="IPR003356">
    <property type="entry name" value="DNA_methylase_A-5"/>
</dbReference>
<protein>
    <submittedName>
        <fullName evidence="4">DNA methylase</fullName>
    </submittedName>
</protein>
<dbReference type="SUPFAM" id="SSF52540">
    <property type="entry name" value="P-loop containing nucleoside triphosphate hydrolases"/>
    <property type="match status" value="2"/>
</dbReference>
<dbReference type="GO" id="GO:0032259">
    <property type="term" value="P:methylation"/>
    <property type="evidence" value="ECO:0007669"/>
    <property type="project" value="UniProtKB-KW"/>
</dbReference>
<dbReference type="SUPFAM" id="SSF53335">
    <property type="entry name" value="S-adenosyl-L-methionine-dependent methyltransferases"/>
    <property type="match status" value="1"/>
</dbReference>
<feature type="domain" description="Helicase C-terminal" evidence="3">
    <location>
        <begin position="1193"/>
        <end position="1375"/>
    </location>
</feature>
<organism evidence="4 5">
    <name type="scientific">Myroides odoratus</name>
    <name type="common">Flavobacterium odoratum</name>
    <dbReference type="NCBI Taxonomy" id="256"/>
    <lineage>
        <taxon>Bacteria</taxon>
        <taxon>Pseudomonadati</taxon>
        <taxon>Bacteroidota</taxon>
        <taxon>Flavobacteriia</taxon>
        <taxon>Flavobacteriales</taxon>
        <taxon>Flavobacteriaceae</taxon>
        <taxon>Myroides</taxon>
    </lineage>
</organism>
<keyword evidence="5" id="KW-1185">Reference proteome</keyword>
<dbReference type="Pfam" id="PF02384">
    <property type="entry name" value="N6_Mtase"/>
    <property type="match status" value="1"/>
</dbReference>
<keyword evidence="4" id="KW-0808">Transferase</keyword>
<dbReference type="GO" id="GO:0003677">
    <property type="term" value="F:DNA binding"/>
    <property type="evidence" value="ECO:0007669"/>
    <property type="project" value="InterPro"/>
</dbReference>
<feature type="coiled-coil region" evidence="2">
    <location>
        <begin position="897"/>
        <end position="953"/>
    </location>
</feature>